<dbReference type="EMBL" id="AZBU02000003">
    <property type="protein sequence ID" value="TKR86807.1"/>
    <property type="molecule type" value="Genomic_DNA"/>
</dbReference>
<gene>
    <name evidence="2" type="ORF">L596_011324</name>
</gene>
<sequence length="101" mass="11929">MTKDQQILAVLVASLCFVAAFAEPATPSRATRAALGGADPFDQSRYYMKVKKWYDWNDSNLQVDKKWYDWQSIPTNDKRHHNEKRQFGNVLRNSRFEWSRM</sequence>
<feature type="signal peptide" evidence="1">
    <location>
        <begin position="1"/>
        <end position="22"/>
    </location>
</feature>
<dbReference type="Proteomes" id="UP000298663">
    <property type="component" value="Unassembled WGS sequence"/>
</dbReference>
<proteinExistence type="predicted"/>
<protein>
    <recommendedName>
        <fullName evidence="4">Cathepsin propeptide inhibitor domain-containing protein</fullName>
    </recommendedName>
</protein>
<evidence type="ECO:0000313" key="2">
    <source>
        <dbReference type="EMBL" id="TKR86807.1"/>
    </source>
</evidence>
<reference evidence="2 3" key="2">
    <citation type="journal article" date="2019" name="G3 (Bethesda)">
        <title>Hybrid Assembly of the Genome of the Entomopathogenic Nematode Steinernema carpocapsae Identifies the X-Chromosome.</title>
        <authorList>
            <person name="Serra L."/>
            <person name="Macchietto M."/>
            <person name="Macias-Munoz A."/>
            <person name="McGill C.J."/>
            <person name="Rodriguez I.M."/>
            <person name="Rodriguez B."/>
            <person name="Murad R."/>
            <person name="Mortazavi A."/>
        </authorList>
    </citation>
    <scope>NUCLEOTIDE SEQUENCE [LARGE SCALE GENOMIC DNA]</scope>
    <source>
        <strain evidence="2 3">ALL</strain>
    </source>
</reference>
<dbReference type="AlphaFoldDB" id="A0A4U5NTI9"/>
<accession>A0A4U5NTI9</accession>
<evidence type="ECO:0000313" key="3">
    <source>
        <dbReference type="Proteomes" id="UP000298663"/>
    </source>
</evidence>
<keyword evidence="3" id="KW-1185">Reference proteome</keyword>
<evidence type="ECO:0008006" key="4">
    <source>
        <dbReference type="Google" id="ProtNLM"/>
    </source>
</evidence>
<comment type="caution">
    <text evidence="2">The sequence shown here is derived from an EMBL/GenBank/DDBJ whole genome shotgun (WGS) entry which is preliminary data.</text>
</comment>
<reference evidence="2 3" key="1">
    <citation type="journal article" date="2015" name="Genome Biol.">
        <title>Comparative genomics of Steinernema reveals deeply conserved gene regulatory networks.</title>
        <authorList>
            <person name="Dillman A.R."/>
            <person name="Macchietto M."/>
            <person name="Porter C.F."/>
            <person name="Rogers A."/>
            <person name="Williams B."/>
            <person name="Antoshechkin I."/>
            <person name="Lee M.M."/>
            <person name="Goodwin Z."/>
            <person name="Lu X."/>
            <person name="Lewis E.E."/>
            <person name="Goodrich-Blair H."/>
            <person name="Stock S.P."/>
            <person name="Adams B.J."/>
            <person name="Sternberg P.W."/>
            <person name="Mortazavi A."/>
        </authorList>
    </citation>
    <scope>NUCLEOTIDE SEQUENCE [LARGE SCALE GENOMIC DNA]</scope>
    <source>
        <strain evidence="2 3">ALL</strain>
    </source>
</reference>
<organism evidence="2 3">
    <name type="scientific">Steinernema carpocapsae</name>
    <name type="common">Entomopathogenic nematode</name>
    <dbReference type="NCBI Taxonomy" id="34508"/>
    <lineage>
        <taxon>Eukaryota</taxon>
        <taxon>Metazoa</taxon>
        <taxon>Ecdysozoa</taxon>
        <taxon>Nematoda</taxon>
        <taxon>Chromadorea</taxon>
        <taxon>Rhabditida</taxon>
        <taxon>Tylenchina</taxon>
        <taxon>Panagrolaimomorpha</taxon>
        <taxon>Strongyloidoidea</taxon>
        <taxon>Steinernematidae</taxon>
        <taxon>Steinernema</taxon>
    </lineage>
</organism>
<feature type="chain" id="PRO_5020532176" description="Cathepsin propeptide inhibitor domain-containing protein" evidence="1">
    <location>
        <begin position="23"/>
        <end position="101"/>
    </location>
</feature>
<dbReference type="OrthoDB" id="5865042at2759"/>
<evidence type="ECO:0000256" key="1">
    <source>
        <dbReference type="SAM" id="SignalP"/>
    </source>
</evidence>
<keyword evidence="1" id="KW-0732">Signal</keyword>
<name>A0A4U5NTI9_STECR</name>